<organism evidence="4 5">
    <name type="scientific">Clostridium botulinum</name>
    <dbReference type="NCBI Taxonomy" id="1491"/>
    <lineage>
        <taxon>Bacteria</taxon>
        <taxon>Bacillati</taxon>
        <taxon>Bacillota</taxon>
        <taxon>Clostridia</taxon>
        <taxon>Eubacteriales</taxon>
        <taxon>Clostridiaceae</taxon>
        <taxon>Clostridium</taxon>
    </lineage>
</organism>
<reference evidence="4 5" key="1">
    <citation type="submission" date="2019-02" db="EMBL/GenBank/DDBJ databases">
        <title>Genome sequencing of Clostridium botulinum clinical isolates.</title>
        <authorList>
            <person name="Brunt J."/>
            <person name="Van Vliet A.H.M."/>
            <person name="Stringer S.C."/>
            <person name="Grant K.A."/>
            <person name="Carter A.C."/>
            <person name="Peck M.W."/>
        </authorList>
    </citation>
    <scope>NUCLEOTIDE SEQUENCE [LARGE SCALE GENOMIC DNA]</scope>
    <source>
        <strain evidence="4 5">H113700579</strain>
    </source>
</reference>
<dbReference type="InterPro" id="IPR054767">
    <property type="entry name" value="Cas10-Cmr2_palm2"/>
</dbReference>
<proteinExistence type="predicted"/>
<dbReference type="GO" id="GO:0051607">
    <property type="term" value="P:defense response to virus"/>
    <property type="evidence" value="ECO:0007669"/>
    <property type="project" value="UniProtKB-KW"/>
</dbReference>
<comment type="caution">
    <text evidence="4">The sequence shown here is derived from an EMBL/GenBank/DDBJ whole genome shotgun (WGS) entry which is preliminary data.</text>
</comment>
<dbReference type="AlphaFoldDB" id="A0A6M0SMT9"/>
<dbReference type="GO" id="GO:0000166">
    <property type="term" value="F:nucleotide binding"/>
    <property type="evidence" value="ECO:0007669"/>
    <property type="project" value="UniProtKB-KW"/>
</dbReference>
<feature type="domain" description="Cas10/Cmr2 second palm" evidence="3">
    <location>
        <begin position="244"/>
        <end position="405"/>
    </location>
</feature>
<sequence>MKYIVKVDIGSKQKYIFSSNRLKEIIGASEIIKYVTENLGKQVLKRMGKNEDYYTGNNKGNVFFQAGGNAMYIFDTKDEAKRFNEIFSKFVIKYFDGLELLMVIKEFDIEKKKIVDLYDEIENILTIKKGNKKNQFKRIGYGLSKICESTRKPAGYLYKDSDNKNKVVSKESNDKLSFYNYIYKDAMYYDEEKKIKYTIDIDKSQNEIEKDKIKSFETEFELESNFRFTEKLNSTAGENNEGSYIGITCIDGNGMGKKFNSFNEKYKTVKQEDIFKSNINYINEFRKLTIEVDDSYKRAFNETLKELVRNYENYYKNINYDDKDKIVPIRPIILAGDDITFVSNGKIAIEITRIFTEKITNVKVKFGDNQYNLTTSAGIAIVKKNHPFSRAIKLAGSLEKNSKKKLKSMKSIIEKEGIKGQKDASFIDWEINRGDTLDDISIIRNKNLVAKPCILVARPYIIVPKKDGKSQNVFNINDKDQYEILGKIINYNFGNFYAVLNGINEFDAKSNLKSFFRTMNSQEVDADLFYLKYNLKNKIKGDINPYILKQVLYDAIDVMDLYTYVKGEE</sequence>
<dbReference type="InterPro" id="IPR043128">
    <property type="entry name" value="Rev_trsase/Diguanyl_cyclase"/>
</dbReference>
<evidence type="ECO:0000256" key="1">
    <source>
        <dbReference type="ARBA" id="ARBA00022741"/>
    </source>
</evidence>
<name>A0A6M0SMT9_CLOBO</name>
<dbReference type="Pfam" id="PF22335">
    <property type="entry name" value="Cas10-Cmr2_palm2"/>
    <property type="match status" value="1"/>
</dbReference>
<evidence type="ECO:0000259" key="3">
    <source>
        <dbReference type="Pfam" id="PF22335"/>
    </source>
</evidence>
<protein>
    <recommendedName>
        <fullName evidence="3">Cas10/Cmr2 second palm domain-containing protein</fullName>
    </recommendedName>
</protein>
<keyword evidence="2" id="KW-0051">Antiviral defense</keyword>
<keyword evidence="1" id="KW-0547">Nucleotide-binding</keyword>
<evidence type="ECO:0000256" key="2">
    <source>
        <dbReference type="ARBA" id="ARBA00023118"/>
    </source>
</evidence>
<dbReference type="EMBL" id="SGKU01000019">
    <property type="protein sequence ID" value="NFA42593.1"/>
    <property type="molecule type" value="Genomic_DNA"/>
</dbReference>
<dbReference type="Gene3D" id="3.30.70.270">
    <property type="match status" value="1"/>
</dbReference>
<evidence type="ECO:0000313" key="4">
    <source>
        <dbReference type="EMBL" id="NFA42593.1"/>
    </source>
</evidence>
<accession>A0A6M0SMT9</accession>
<evidence type="ECO:0000313" key="5">
    <source>
        <dbReference type="Proteomes" id="UP000472355"/>
    </source>
</evidence>
<dbReference type="Proteomes" id="UP000472355">
    <property type="component" value="Unassembled WGS sequence"/>
</dbReference>
<gene>
    <name evidence="4" type="ORF">EXM65_08405</name>
</gene>